<evidence type="ECO:0000256" key="2">
    <source>
        <dbReference type="ARBA" id="ARBA00023242"/>
    </source>
</evidence>
<dbReference type="SUPFAM" id="SSF47095">
    <property type="entry name" value="HMG-box"/>
    <property type="match status" value="1"/>
</dbReference>
<dbReference type="SMART" id="SM00398">
    <property type="entry name" value="HMG"/>
    <property type="match status" value="1"/>
</dbReference>
<dbReference type="GO" id="GO:0005634">
    <property type="term" value="C:nucleus"/>
    <property type="evidence" value="ECO:0007669"/>
    <property type="project" value="UniProtKB-UniRule"/>
</dbReference>
<sequence length="74" mass="9065">VTRPPNAFMLFRSDFWAKEKLKTEPIERDHRDISRIAALCWNNLDDEIRAIYQKKAEERKQIHRLQYPEYKYSP</sequence>
<dbReference type="PROSITE" id="PS50118">
    <property type="entry name" value="HMG_BOX_2"/>
    <property type="match status" value="1"/>
</dbReference>
<feature type="non-terminal residue" evidence="5">
    <location>
        <position position="74"/>
    </location>
</feature>
<evidence type="ECO:0000313" key="5">
    <source>
        <dbReference type="EMBL" id="PFH54730.1"/>
    </source>
</evidence>
<dbReference type="GO" id="GO:0000978">
    <property type="term" value="F:RNA polymerase II cis-regulatory region sequence-specific DNA binding"/>
    <property type="evidence" value="ECO:0007669"/>
    <property type="project" value="TreeGrafter"/>
</dbReference>
<proteinExistence type="predicted"/>
<dbReference type="Pfam" id="PF00505">
    <property type="entry name" value="HMG_box"/>
    <property type="match status" value="1"/>
</dbReference>
<protein>
    <recommendedName>
        <fullName evidence="4">HMG box domain-containing protein</fullName>
    </recommendedName>
</protein>
<dbReference type="CDD" id="cd01389">
    <property type="entry name" value="HMG-box_ROX1-like"/>
    <property type="match status" value="1"/>
</dbReference>
<keyword evidence="2 3" id="KW-0539">Nucleus</keyword>
<dbReference type="Gene3D" id="1.10.30.10">
    <property type="entry name" value="High mobility group box domain"/>
    <property type="match status" value="1"/>
</dbReference>
<keyword evidence="6" id="KW-1185">Reference proteome</keyword>
<gene>
    <name evidence="5" type="ORF">AMATHDRAFT_106412</name>
</gene>
<dbReference type="InterPro" id="IPR009071">
    <property type="entry name" value="HMG_box_dom"/>
</dbReference>
<reference evidence="5 6" key="1">
    <citation type="submission" date="2014-02" db="EMBL/GenBank/DDBJ databases">
        <title>Transposable element dynamics among asymbiotic and ectomycorrhizal Amanita fungi.</title>
        <authorList>
            <consortium name="DOE Joint Genome Institute"/>
            <person name="Hess J."/>
            <person name="Skrede I."/>
            <person name="Wolfe B."/>
            <person name="LaButti K."/>
            <person name="Ohm R.A."/>
            <person name="Grigoriev I.V."/>
            <person name="Pringle A."/>
        </authorList>
    </citation>
    <scope>NUCLEOTIDE SEQUENCE [LARGE SCALE GENOMIC DNA]</scope>
    <source>
        <strain evidence="5 6">SKay4041</strain>
    </source>
</reference>
<evidence type="ECO:0000256" key="1">
    <source>
        <dbReference type="ARBA" id="ARBA00023125"/>
    </source>
</evidence>
<evidence type="ECO:0000259" key="4">
    <source>
        <dbReference type="PROSITE" id="PS50118"/>
    </source>
</evidence>
<dbReference type="GO" id="GO:0000981">
    <property type="term" value="F:DNA-binding transcription factor activity, RNA polymerase II-specific"/>
    <property type="evidence" value="ECO:0007669"/>
    <property type="project" value="TreeGrafter"/>
</dbReference>
<evidence type="ECO:0000256" key="3">
    <source>
        <dbReference type="PROSITE-ProRule" id="PRU00267"/>
    </source>
</evidence>
<evidence type="ECO:0000313" key="6">
    <source>
        <dbReference type="Proteomes" id="UP000242287"/>
    </source>
</evidence>
<feature type="DNA-binding region" description="HMG box" evidence="3">
    <location>
        <begin position="1"/>
        <end position="71"/>
    </location>
</feature>
<dbReference type="PANTHER" id="PTHR45789">
    <property type="entry name" value="FI18025P1"/>
    <property type="match status" value="1"/>
</dbReference>
<dbReference type="STRING" id="703135.A0A2A9P1M8"/>
<dbReference type="EMBL" id="KZ301969">
    <property type="protein sequence ID" value="PFH54730.1"/>
    <property type="molecule type" value="Genomic_DNA"/>
</dbReference>
<accession>A0A2A9P1M8</accession>
<keyword evidence="1 3" id="KW-0238">DNA-binding</keyword>
<name>A0A2A9P1M8_9AGAR</name>
<dbReference type="PANTHER" id="PTHR45789:SF2">
    <property type="entry name" value="FI18025P1"/>
    <property type="match status" value="1"/>
</dbReference>
<feature type="non-terminal residue" evidence="5">
    <location>
        <position position="1"/>
    </location>
</feature>
<dbReference type="InterPro" id="IPR051356">
    <property type="entry name" value="SOX/SOX-like_TF"/>
</dbReference>
<feature type="domain" description="HMG box" evidence="4">
    <location>
        <begin position="1"/>
        <end position="71"/>
    </location>
</feature>
<dbReference type="Proteomes" id="UP000242287">
    <property type="component" value="Unassembled WGS sequence"/>
</dbReference>
<dbReference type="AlphaFoldDB" id="A0A2A9P1M8"/>
<organism evidence="5 6">
    <name type="scientific">Amanita thiersii Skay4041</name>
    <dbReference type="NCBI Taxonomy" id="703135"/>
    <lineage>
        <taxon>Eukaryota</taxon>
        <taxon>Fungi</taxon>
        <taxon>Dikarya</taxon>
        <taxon>Basidiomycota</taxon>
        <taxon>Agaricomycotina</taxon>
        <taxon>Agaricomycetes</taxon>
        <taxon>Agaricomycetidae</taxon>
        <taxon>Agaricales</taxon>
        <taxon>Pluteineae</taxon>
        <taxon>Amanitaceae</taxon>
        <taxon>Amanita</taxon>
    </lineage>
</organism>
<dbReference type="InterPro" id="IPR036910">
    <property type="entry name" value="HMG_box_dom_sf"/>
</dbReference>
<dbReference type="OrthoDB" id="6247875at2759"/>